<dbReference type="AlphaFoldDB" id="A0A699J8X0"/>
<accession>A0A699J8X0</accession>
<protein>
    <submittedName>
        <fullName evidence="1">Uncharacterized protein</fullName>
    </submittedName>
</protein>
<organism evidence="1">
    <name type="scientific">Tanacetum cinerariifolium</name>
    <name type="common">Dalmatian daisy</name>
    <name type="synonym">Chrysanthemum cinerariifolium</name>
    <dbReference type="NCBI Taxonomy" id="118510"/>
    <lineage>
        <taxon>Eukaryota</taxon>
        <taxon>Viridiplantae</taxon>
        <taxon>Streptophyta</taxon>
        <taxon>Embryophyta</taxon>
        <taxon>Tracheophyta</taxon>
        <taxon>Spermatophyta</taxon>
        <taxon>Magnoliopsida</taxon>
        <taxon>eudicotyledons</taxon>
        <taxon>Gunneridae</taxon>
        <taxon>Pentapetalae</taxon>
        <taxon>asterids</taxon>
        <taxon>campanulids</taxon>
        <taxon>Asterales</taxon>
        <taxon>Asteraceae</taxon>
        <taxon>Asteroideae</taxon>
        <taxon>Anthemideae</taxon>
        <taxon>Anthemidinae</taxon>
        <taxon>Tanacetum</taxon>
    </lineage>
</organism>
<gene>
    <name evidence="1" type="ORF">Tci_592572</name>
</gene>
<evidence type="ECO:0000313" key="1">
    <source>
        <dbReference type="EMBL" id="GFA20600.1"/>
    </source>
</evidence>
<sequence length="208" mass="23271">MNHKNHSNAKWKHVPQAALTVNAARQINAQSKLTALKNSYANKKVKTIWVKKVNTAKPKAAVAAKENVKYNVVKGKRGNVVKASACWEHLQDKGLIDNGFFRHMTMNMSFLIDYKEIDGGYVAFGGNPKAGKITCKGTRPNWLFDIDALTKTMNYQPVVTQANNFSDHPFEQVIGDLHSAPQTRRMTKNLEEHGLVGTVIPRTNNEEL</sequence>
<proteinExistence type="predicted"/>
<reference evidence="1" key="1">
    <citation type="journal article" date="2019" name="Sci. Rep.">
        <title>Draft genome of Tanacetum cinerariifolium, the natural source of mosquito coil.</title>
        <authorList>
            <person name="Yamashiro T."/>
            <person name="Shiraishi A."/>
            <person name="Satake H."/>
            <person name="Nakayama K."/>
        </authorList>
    </citation>
    <scope>NUCLEOTIDE SEQUENCE</scope>
</reference>
<comment type="caution">
    <text evidence="1">The sequence shown here is derived from an EMBL/GenBank/DDBJ whole genome shotgun (WGS) entry which is preliminary data.</text>
</comment>
<dbReference type="EMBL" id="BKCJ010385426">
    <property type="protein sequence ID" value="GFA20600.1"/>
    <property type="molecule type" value="Genomic_DNA"/>
</dbReference>
<name>A0A699J8X0_TANCI</name>